<name>A0AC34RFV3_9BILA</name>
<sequence>MNLNSLRQVLTNIYDELPHLPSALKVGENVPSVENVVHKFLQSLSSTDQGQDLLFRYKLGLYQIHDLNQQSIRLANQTSTRMSAVQQDLNEHWEAVSNQTSTRMSVVQQDLNEHWEAVCHMHDRLAEIPTITKQLDDLNRQISSFEKFLVQTEIAVLSLESIDDKIKEQERRRKPPSLMDVS</sequence>
<protein>
    <submittedName>
        <fullName evidence="2">Uncharacterized protein</fullName>
    </submittedName>
</protein>
<dbReference type="WBParaSite" id="JU765_v2.g6352.t1">
    <property type="protein sequence ID" value="JU765_v2.g6352.t1"/>
    <property type="gene ID" value="JU765_v2.g6352"/>
</dbReference>
<proteinExistence type="predicted"/>
<accession>A0AC34RFV3</accession>
<dbReference type="Proteomes" id="UP000887576">
    <property type="component" value="Unplaced"/>
</dbReference>
<evidence type="ECO:0000313" key="1">
    <source>
        <dbReference type="Proteomes" id="UP000887576"/>
    </source>
</evidence>
<reference evidence="2" key="1">
    <citation type="submission" date="2022-11" db="UniProtKB">
        <authorList>
            <consortium name="WormBaseParasite"/>
        </authorList>
    </citation>
    <scope>IDENTIFICATION</scope>
</reference>
<evidence type="ECO:0000313" key="2">
    <source>
        <dbReference type="WBParaSite" id="JU765_v2.g6352.t1"/>
    </source>
</evidence>
<organism evidence="1 2">
    <name type="scientific">Panagrolaimus sp. JU765</name>
    <dbReference type="NCBI Taxonomy" id="591449"/>
    <lineage>
        <taxon>Eukaryota</taxon>
        <taxon>Metazoa</taxon>
        <taxon>Ecdysozoa</taxon>
        <taxon>Nematoda</taxon>
        <taxon>Chromadorea</taxon>
        <taxon>Rhabditida</taxon>
        <taxon>Tylenchina</taxon>
        <taxon>Panagrolaimomorpha</taxon>
        <taxon>Panagrolaimoidea</taxon>
        <taxon>Panagrolaimidae</taxon>
        <taxon>Panagrolaimus</taxon>
    </lineage>
</organism>